<evidence type="ECO:0000256" key="1">
    <source>
        <dbReference type="ARBA" id="ARBA00004651"/>
    </source>
</evidence>
<evidence type="ECO:0000313" key="9">
    <source>
        <dbReference type="EMBL" id="MDP1520445.1"/>
    </source>
</evidence>
<reference evidence="9" key="1">
    <citation type="journal article" date="2010" name="Int. J. Syst. Evol. Microbiol.">
        <title>Porticoccus litoralis gen. nov., sp. nov., a gammaproteobacterium isolated from the Yellow Sea.</title>
        <authorList>
            <person name="Oh H.M."/>
            <person name="Kim H."/>
            <person name="Kim K.M."/>
            <person name="Min G.S."/>
            <person name="Cho J.C."/>
        </authorList>
    </citation>
    <scope>NUCLEOTIDE SEQUENCE</scope>
    <source>
        <strain evidence="9">DSM 25064</strain>
    </source>
</reference>
<feature type="transmembrane region" description="Helical" evidence="8">
    <location>
        <begin position="286"/>
        <end position="305"/>
    </location>
</feature>
<feature type="transmembrane region" description="Helical" evidence="8">
    <location>
        <begin position="159"/>
        <end position="180"/>
    </location>
</feature>
<keyword evidence="4 8" id="KW-0812">Transmembrane</keyword>
<keyword evidence="5 8" id="KW-1133">Transmembrane helix</keyword>
<reference evidence="9" key="2">
    <citation type="submission" date="2023-08" db="EMBL/GenBank/DDBJ databases">
        <authorList>
            <person name="Luo J."/>
        </authorList>
    </citation>
    <scope>NUCLEOTIDE SEQUENCE</scope>
    <source>
        <strain evidence="9">DSM 25064</strain>
    </source>
</reference>
<gene>
    <name evidence="9" type="ORF">Q8A57_05615</name>
</gene>
<feature type="transmembrane region" description="Helical" evidence="8">
    <location>
        <begin position="325"/>
        <end position="344"/>
    </location>
</feature>
<comment type="subcellular location">
    <subcellularLocation>
        <location evidence="1">Cell membrane</location>
        <topology evidence="1">Multi-pass membrane protein</topology>
    </subcellularLocation>
</comment>
<dbReference type="Pfam" id="PF03773">
    <property type="entry name" value="ArsP_1"/>
    <property type="match status" value="1"/>
</dbReference>
<evidence type="ECO:0000256" key="4">
    <source>
        <dbReference type="ARBA" id="ARBA00022692"/>
    </source>
</evidence>
<evidence type="ECO:0000313" key="10">
    <source>
        <dbReference type="Proteomes" id="UP001178354"/>
    </source>
</evidence>
<dbReference type="GO" id="GO:0005886">
    <property type="term" value="C:plasma membrane"/>
    <property type="evidence" value="ECO:0007669"/>
    <property type="project" value="UniProtKB-SubCell"/>
</dbReference>
<evidence type="ECO:0000256" key="7">
    <source>
        <dbReference type="SAM" id="MobiDB-lite"/>
    </source>
</evidence>
<feature type="transmembrane region" description="Helical" evidence="8">
    <location>
        <begin position="261"/>
        <end position="279"/>
    </location>
</feature>
<feature type="region of interest" description="Disordered" evidence="7">
    <location>
        <begin position="1"/>
        <end position="39"/>
    </location>
</feature>
<dbReference type="PANTHER" id="PTHR42775">
    <property type="entry name" value="PERMEASE RV2963-RELATED"/>
    <property type="match status" value="1"/>
</dbReference>
<dbReference type="PANTHER" id="PTHR42775:SF1">
    <property type="entry name" value="PERMEASE RV2963-RELATED"/>
    <property type="match status" value="1"/>
</dbReference>
<evidence type="ECO:0000256" key="3">
    <source>
        <dbReference type="ARBA" id="ARBA00022475"/>
    </source>
</evidence>
<accession>A0AAW8B4R0</accession>
<feature type="transmembrane region" description="Helical" evidence="8">
    <location>
        <begin position="187"/>
        <end position="204"/>
    </location>
</feature>
<organism evidence="9 10">
    <name type="scientific">Porticoccus litoralis</name>
    <dbReference type="NCBI Taxonomy" id="434086"/>
    <lineage>
        <taxon>Bacteria</taxon>
        <taxon>Pseudomonadati</taxon>
        <taxon>Pseudomonadota</taxon>
        <taxon>Gammaproteobacteria</taxon>
        <taxon>Cellvibrionales</taxon>
        <taxon>Porticoccaceae</taxon>
        <taxon>Porticoccus</taxon>
    </lineage>
</organism>
<dbReference type="RefSeq" id="WP_305170010.1">
    <property type="nucleotide sequence ID" value="NZ_JAUUUU010000002.1"/>
</dbReference>
<dbReference type="InterPro" id="IPR053166">
    <property type="entry name" value="UPF0718_permease"/>
</dbReference>
<evidence type="ECO:0000256" key="8">
    <source>
        <dbReference type="SAM" id="Phobius"/>
    </source>
</evidence>
<dbReference type="AlphaFoldDB" id="A0AAW8B4R0"/>
<evidence type="ECO:0000256" key="5">
    <source>
        <dbReference type="ARBA" id="ARBA00022989"/>
    </source>
</evidence>
<dbReference type="InterPro" id="IPR005524">
    <property type="entry name" value="DUF318"/>
</dbReference>
<feature type="transmembrane region" description="Helical" evidence="8">
    <location>
        <begin position="125"/>
        <end position="147"/>
    </location>
</feature>
<feature type="transmembrane region" description="Helical" evidence="8">
    <location>
        <begin position="47"/>
        <end position="66"/>
    </location>
</feature>
<feature type="transmembrane region" description="Helical" evidence="8">
    <location>
        <begin position="86"/>
        <end position="104"/>
    </location>
</feature>
<protein>
    <submittedName>
        <fullName evidence="9">Permease</fullName>
    </submittedName>
</protein>
<feature type="transmembrane region" description="Helical" evidence="8">
    <location>
        <begin position="356"/>
        <end position="375"/>
    </location>
</feature>
<comment type="caution">
    <text evidence="9">The sequence shown here is derived from an EMBL/GenBank/DDBJ whole genome shotgun (WGS) entry which is preliminary data.</text>
</comment>
<evidence type="ECO:0000256" key="6">
    <source>
        <dbReference type="ARBA" id="ARBA00023136"/>
    </source>
</evidence>
<keyword evidence="6 8" id="KW-0472">Membrane</keyword>
<feature type="compositionally biased region" description="Basic and acidic residues" evidence="7">
    <location>
        <begin position="1"/>
        <end position="16"/>
    </location>
</feature>
<name>A0AAW8B4R0_9GAMM</name>
<sequence length="379" mass="40816">MSEHCHSKKNESEQPPKPEMSGGCCGPKPKPQGESGPCHSEKQRPDYLLWVSGGIVLFCYVLYWLVDGHPELPDWLVVMTSGVYELINQMWWGLLAAVFFVGLLDRVPRELVMSALGKGGTVGGIARATLAGLMLDLCSHGILMVGAKLYERGASLGQLMAFLIASPWNSLSLTIILVALIGLGWTLAFIALSMLIGIVSGLIFDRLVSQGVLPGNPHTPSDDRPAEGFGHQMSVVLKSVRVSPKGLGSLLWDGLKGSKMVFRWLFFGVVLATAIRAFVPMDTYQALFGPTVVGLLLTMLAATIIEVCSEGSTPIAADIVTRAAAPGNGFAFLMAGVATDYTEVMVIRDLTKSWKIALFLPLVCLPQVLVMGWILNQFA</sequence>
<dbReference type="EMBL" id="JAUUUU010000002">
    <property type="protein sequence ID" value="MDP1520445.1"/>
    <property type="molecule type" value="Genomic_DNA"/>
</dbReference>
<comment type="similarity">
    <text evidence="2">Belongs to the UPF0718 family.</text>
</comment>
<evidence type="ECO:0000256" key="2">
    <source>
        <dbReference type="ARBA" id="ARBA00006386"/>
    </source>
</evidence>
<keyword evidence="3" id="KW-1003">Cell membrane</keyword>
<dbReference type="Proteomes" id="UP001178354">
    <property type="component" value="Unassembled WGS sequence"/>
</dbReference>
<keyword evidence="10" id="KW-1185">Reference proteome</keyword>
<proteinExistence type="inferred from homology"/>